<feature type="domain" description="Sm" evidence="2">
    <location>
        <begin position="23"/>
        <end position="86"/>
    </location>
</feature>
<feature type="region of interest" description="Disordered" evidence="1">
    <location>
        <begin position="106"/>
        <end position="131"/>
    </location>
</feature>
<dbReference type="CDD" id="cd01733">
    <property type="entry name" value="LSm10"/>
    <property type="match status" value="1"/>
</dbReference>
<dbReference type="AlphaFoldDB" id="A0A6A4VJ36"/>
<gene>
    <name evidence="3" type="primary">LSM10</name>
    <name evidence="3" type="ORF">FJT64_001214</name>
</gene>
<dbReference type="InterPro" id="IPR010920">
    <property type="entry name" value="LSM_dom_sf"/>
</dbReference>
<evidence type="ECO:0000313" key="3">
    <source>
        <dbReference type="EMBL" id="KAF0290462.1"/>
    </source>
</evidence>
<dbReference type="GO" id="GO:0071254">
    <property type="term" value="C:cytoplasmic U snRNP body"/>
    <property type="evidence" value="ECO:0007669"/>
    <property type="project" value="TreeGrafter"/>
</dbReference>
<dbReference type="GO" id="GO:0071209">
    <property type="term" value="F:U7 snRNA binding"/>
    <property type="evidence" value="ECO:0007669"/>
    <property type="project" value="TreeGrafter"/>
</dbReference>
<protein>
    <submittedName>
        <fullName evidence="3">U7 snRNA-associated Sm-like protein LSm10</fullName>
    </submittedName>
</protein>
<organism evidence="3 4">
    <name type="scientific">Amphibalanus amphitrite</name>
    <name type="common">Striped barnacle</name>
    <name type="synonym">Balanus amphitrite</name>
    <dbReference type="NCBI Taxonomy" id="1232801"/>
    <lineage>
        <taxon>Eukaryota</taxon>
        <taxon>Metazoa</taxon>
        <taxon>Ecdysozoa</taxon>
        <taxon>Arthropoda</taxon>
        <taxon>Crustacea</taxon>
        <taxon>Multicrustacea</taxon>
        <taxon>Cirripedia</taxon>
        <taxon>Thoracica</taxon>
        <taxon>Thoracicalcarea</taxon>
        <taxon>Balanomorpha</taxon>
        <taxon>Balanoidea</taxon>
        <taxon>Balanidae</taxon>
        <taxon>Amphibalaninae</taxon>
        <taxon>Amphibalanus</taxon>
    </lineage>
</organism>
<dbReference type="GO" id="GO:0016604">
    <property type="term" value="C:nuclear body"/>
    <property type="evidence" value="ECO:0007669"/>
    <property type="project" value="TreeGrafter"/>
</dbReference>
<sequence>MDERTTRFTGQEKFFSCNTLVCLLQALKGHSTTIELRNESEVCGVIDYVDGFMNVTVRPARFTDAAGTCARFDSFFVHGRQIRYVHIPDEVSPLSAIRQQLEVNQRGGRAVRSDEADQMKRSRRTKKAQAYTRETVRALAFQEGSAGAAAGGSASGSSAAPPTLPGRSDDDADFV</sequence>
<dbReference type="Pfam" id="PF01423">
    <property type="entry name" value="LSM"/>
    <property type="match status" value="1"/>
</dbReference>
<dbReference type="InterPro" id="IPR001163">
    <property type="entry name" value="Sm_dom_euk/arc"/>
</dbReference>
<dbReference type="Proteomes" id="UP000440578">
    <property type="component" value="Unassembled WGS sequence"/>
</dbReference>
<evidence type="ECO:0000256" key="1">
    <source>
        <dbReference type="SAM" id="MobiDB-lite"/>
    </source>
</evidence>
<dbReference type="Gene3D" id="2.30.30.100">
    <property type="match status" value="1"/>
</dbReference>
<dbReference type="EMBL" id="VIIS01001953">
    <property type="protein sequence ID" value="KAF0290462.1"/>
    <property type="molecule type" value="Genomic_DNA"/>
</dbReference>
<keyword evidence="4" id="KW-1185">Reference proteome</keyword>
<proteinExistence type="predicted"/>
<evidence type="ECO:0000259" key="2">
    <source>
        <dbReference type="Pfam" id="PF01423"/>
    </source>
</evidence>
<dbReference type="GO" id="GO:0071208">
    <property type="term" value="F:histone pre-mRNA DCP binding"/>
    <property type="evidence" value="ECO:0007669"/>
    <property type="project" value="TreeGrafter"/>
</dbReference>
<feature type="region of interest" description="Disordered" evidence="1">
    <location>
        <begin position="147"/>
        <end position="175"/>
    </location>
</feature>
<dbReference type="GO" id="GO:0006398">
    <property type="term" value="P:mRNA 3'-end processing by stem-loop binding and cleavage"/>
    <property type="evidence" value="ECO:0007669"/>
    <property type="project" value="TreeGrafter"/>
</dbReference>
<accession>A0A6A4VJ36</accession>
<reference evidence="3 4" key="1">
    <citation type="submission" date="2019-07" db="EMBL/GenBank/DDBJ databases">
        <title>Draft genome assembly of a fouling barnacle, Amphibalanus amphitrite (Darwin, 1854): The first reference genome for Thecostraca.</title>
        <authorList>
            <person name="Kim W."/>
        </authorList>
    </citation>
    <scope>NUCLEOTIDE SEQUENCE [LARGE SCALE GENOMIC DNA]</scope>
    <source>
        <strain evidence="3">SNU_AA5</strain>
        <tissue evidence="3">Soma without cirri and trophi</tissue>
    </source>
</reference>
<evidence type="ECO:0000313" key="4">
    <source>
        <dbReference type="Proteomes" id="UP000440578"/>
    </source>
</evidence>
<comment type="caution">
    <text evidence="3">The sequence shown here is derived from an EMBL/GenBank/DDBJ whole genome shotgun (WGS) entry which is preliminary data.</text>
</comment>
<feature type="compositionally biased region" description="Basic and acidic residues" evidence="1">
    <location>
        <begin position="111"/>
        <end position="120"/>
    </location>
</feature>
<dbReference type="OrthoDB" id="6337293at2759"/>
<dbReference type="InterPro" id="IPR052840">
    <property type="entry name" value="U7_snRNA_Sm-like"/>
</dbReference>
<dbReference type="SUPFAM" id="SSF50182">
    <property type="entry name" value="Sm-like ribonucleoproteins"/>
    <property type="match status" value="1"/>
</dbReference>
<name>A0A6A4VJ36_AMPAM</name>
<dbReference type="PANTHER" id="PTHR21196">
    <property type="entry name" value="U7 SNRNA-ASSOCIATED SM-LIKE PROTEIN LSM10"/>
    <property type="match status" value="1"/>
</dbReference>
<dbReference type="PANTHER" id="PTHR21196:SF1">
    <property type="entry name" value="U7 SNRNA-ASSOCIATED SM-LIKE PROTEIN LSM10"/>
    <property type="match status" value="1"/>
</dbReference>